<reference evidence="10 11" key="1">
    <citation type="journal article" date="2015" name="Genome Announc.">
        <title>Draft Genome Sequence of Cyanobacterium Hassallia byssoidea Strain VB512170, Isolated from Monuments in India.</title>
        <authorList>
            <person name="Singh D."/>
            <person name="Chandrababunaidu M.M."/>
            <person name="Panda A."/>
            <person name="Sen D."/>
            <person name="Bhattacharyya S."/>
            <person name="Adhikary S.P."/>
            <person name="Tripathy S."/>
        </authorList>
    </citation>
    <scope>NUCLEOTIDE SEQUENCE [LARGE SCALE GENOMIC DNA]</scope>
    <source>
        <strain evidence="10 11">VB512170</strain>
    </source>
</reference>
<keyword evidence="3" id="KW-0479">Metal-binding</keyword>
<keyword evidence="11" id="KW-1185">Reference proteome</keyword>
<keyword evidence="5" id="KW-0238">DNA-binding</keyword>
<proteinExistence type="inferred from homology"/>
<dbReference type="Pfam" id="PF07282">
    <property type="entry name" value="Cas12f1-like_TNB"/>
    <property type="match status" value="1"/>
</dbReference>
<sequence>MLLSIKTKLKLTPEQKTVMSKHVGIARFTYNWGLATWKNLYQDGYKPNKFLLKKFFNNEVKTALEWIKEKGICQKITQYAFDQLGAAYDRFFKGLGGCPKFKRKGQNDSFTIDAGGKPIPVGGLRTKLPTIGWVKTYEGLPHTTTTKLTISRIADDWYIAFAYEVKTEVTPKYVEVVGVDIGVKELATLSTGVVFPNPKAYKKNIQKLKRLSKVHARKVKGSNNRYKSKIKLALHHAKVSNIRKDSLHKITNHLCKNHAVIVIEDLNVSGMMQNHKLAQSIADCGFYEFKRQLEYKSKKFVSKLVLADKWYPSSKTCSNCGCKKESLLLSERVYSCEHCGHVMDRDLNAAINLSRLAKA</sequence>
<evidence type="ECO:0000313" key="11">
    <source>
        <dbReference type="Proteomes" id="UP000031549"/>
    </source>
</evidence>
<evidence type="ECO:0000259" key="8">
    <source>
        <dbReference type="Pfam" id="PF07282"/>
    </source>
</evidence>
<dbReference type="GO" id="GO:0032196">
    <property type="term" value="P:transposition"/>
    <property type="evidence" value="ECO:0007669"/>
    <property type="project" value="UniProtKB-KW"/>
</dbReference>
<feature type="domain" description="Cas12f1-like TNB" evidence="8">
    <location>
        <begin position="286"/>
        <end position="353"/>
    </location>
</feature>
<feature type="domain" description="Transposase putative helix-turn-helix" evidence="9">
    <location>
        <begin position="1"/>
        <end position="44"/>
    </location>
</feature>
<evidence type="ECO:0000256" key="5">
    <source>
        <dbReference type="ARBA" id="ARBA00023125"/>
    </source>
</evidence>
<evidence type="ECO:0000259" key="9">
    <source>
        <dbReference type="Pfam" id="PF12323"/>
    </source>
</evidence>
<dbReference type="GO" id="GO:0046872">
    <property type="term" value="F:metal ion binding"/>
    <property type="evidence" value="ECO:0007669"/>
    <property type="project" value="UniProtKB-KW"/>
</dbReference>
<dbReference type="InterPro" id="IPR021027">
    <property type="entry name" value="Transposase_put_HTH"/>
</dbReference>
<evidence type="ECO:0000313" key="10">
    <source>
        <dbReference type="EMBL" id="NEU76041.1"/>
    </source>
</evidence>
<keyword evidence="2" id="KW-0815">Transposition</keyword>
<dbReference type="GO" id="GO:0003677">
    <property type="term" value="F:DNA binding"/>
    <property type="evidence" value="ECO:0007669"/>
    <property type="project" value="UniProtKB-KW"/>
</dbReference>
<dbReference type="Pfam" id="PF12323">
    <property type="entry name" value="HTH_OrfB_IS605"/>
    <property type="match status" value="1"/>
</dbReference>
<dbReference type="NCBIfam" id="NF040570">
    <property type="entry name" value="guided_TnpB"/>
    <property type="match status" value="1"/>
</dbReference>
<comment type="caution">
    <text evidence="10">The sequence shown here is derived from an EMBL/GenBank/DDBJ whole genome shotgun (WGS) entry which is preliminary data.</text>
</comment>
<evidence type="ECO:0000256" key="6">
    <source>
        <dbReference type="ARBA" id="ARBA00023172"/>
    </source>
</evidence>
<dbReference type="NCBIfam" id="TIGR01766">
    <property type="entry name" value="IS200/IS605 family accessory protein TnpB-like domain"/>
    <property type="match status" value="1"/>
</dbReference>
<protein>
    <submittedName>
        <fullName evidence="10">IS200/IS605 family element transposase accessory protein TnpB</fullName>
    </submittedName>
</protein>
<dbReference type="RefSeq" id="WP_039754755.1">
    <property type="nucleotide sequence ID" value="NZ_JTCM02000092.1"/>
</dbReference>
<dbReference type="InterPro" id="IPR010095">
    <property type="entry name" value="Cas12f1-like_TNB"/>
</dbReference>
<evidence type="ECO:0000256" key="2">
    <source>
        <dbReference type="ARBA" id="ARBA00022578"/>
    </source>
</evidence>
<evidence type="ECO:0000256" key="4">
    <source>
        <dbReference type="ARBA" id="ARBA00022833"/>
    </source>
</evidence>
<accession>A0A846HHY7</accession>
<dbReference type="GO" id="GO:0006310">
    <property type="term" value="P:DNA recombination"/>
    <property type="evidence" value="ECO:0007669"/>
    <property type="project" value="UniProtKB-KW"/>
</dbReference>
<evidence type="ECO:0000256" key="3">
    <source>
        <dbReference type="ARBA" id="ARBA00022723"/>
    </source>
</evidence>
<evidence type="ECO:0000256" key="1">
    <source>
        <dbReference type="ARBA" id="ARBA00008761"/>
    </source>
</evidence>
<dbReference type="EMBL" id="JTCM02000092">
    <property type="protein sequence ID" value="NEU76041.1"/>
    <property type="molecule type" value="Genomic_DNA"/>
</dbReference>
<comment type="similarity">
    <text evidence="1">In the C-terminal section; belongs to the transposase 35 family.</text>
</comment>
<dbReference type="InterPro" id="IPR001959">
    <property type="entry name" value="Transposase"/>
</dbReference>
<feature type="domain" description="Probable transposase IS891/IS1136/IS1341" evidence="7">
    <location>
        <begin position="161"/>
        <end position="274"/>
    </location>
</feature>
<dbReference type="Pfam" id="PF01385">
    <property type="entry name" value="OrfB_IS605"/>
    <property type="match status" value="1"/>
</dbReference>
<name>A0A846HHY7_9CYAN</name>
<organism evidence="10 11">
    <name type="scientific">Hassallia byssoidea VB512170</name>
    <dbReference type="NCBI Taxonomy" id="1304833"/>
    <lineage>
        <taxon>Bacteria</taxon>
        <taxon>Bacillati</taxon>
        <taxon>Cyanobacteriota</taxon>
        <taxon>Cyanophyceae</taxon>
        <taxon>Nostocales</taxon>
        <taxon>Tolypothrichaceae</taxon>
        <taxon>Hassallia</taxon>
    </lineage>
</organism>
<dbReference type="AlphaFoldDB" id="A0A846HHY7"/>
<keyword evidence="4" id="KW-0862">Zinc</keyword>
<dbReference type="Proteomes" id="UP000031549">
    <property type="component" value="Unassembled WGS sequence"/>
</dbReference>
<keyword evidence="6" id="KW-0233">DNA recombination</keyword>
<gene>
    <name evidence="10" type="primary">tnpB</name>
    <name evidence="10" type="ORF">PI95_026680</name>
</gene>
<evidence type="ECO:0000259" key="7">
    <source>
        <dbReference type="Pfam" id="PF01385"/>
    </source>
</evidence>